<evidence type="ECO:0000259" key="3">
    <source>
        <dbReference type="Pfam" id="PF03561"/>
    </source>
</evidence>
<dbReference type="EC" id="3.5.3.4" evidence="2"/>
<dbReference type="InterPro" id="IPR008979">
    <property type="entry name" value="Galactose-bd-like_sf"/>
</dbReference>
<dbReference type="GO" id="GO:0000256">
    <property type="term" value="P:allantoin catabolic process"/>
    <property type="evidence" value="ECO:0007669"/>
    <property type="project" value="UniProtKB-UniRule"/>
</dbReference>
<dbReference type="PANTHER" id="PTHR12045">
    <property type="entry name" value="ALLANTOICASE"/>
    <property type="match status" value="1"/>
</dbReference>
<gene>
    <name evidence="2 4" type="primary">alc</name>
    <name evidence="4" type="ORF">HT102_15450</name>
</gene>
<proteinExistence type="inferred from homology"/>
<dbReference type="Gene3D" id="2.60.120.260">
    <property type="entry name" value="Galactose-binding domain-like"/>
    <property type="match status" value="2"/>
</dbReference>
<keyword evidence="2 4" id="KW-0378">Hydrolase</keyword>
<keyword evidence="5" id="KW-1185">Reference proteome</keyword>
<dbReference type="Proteomes" id="UP000642993">
    <property type="component" value="Unassembled WGS sequence"/>
</dbReference>
<comment type="similarity">
    <text evidence="1 2">Belongs to the allantoicase family.</text>
</comment>
<dbReference type="HAMAP" id="MF_00813">
    <property type="entry name" value="Allantoicase"/>
    <property type="match status" value="1"/>
</dbReference>
<accession>A0A927JEP0</accession>
<dbReference type="PANTHER" id="PTHR12045:SF3">
    <property type="entry name" value="INACTIVE ALLANTOICASE-RELATED"/>
    <property type="match status" value="1"/>
</dbReference>
<dbReference type="InterPro" id="IPR015908">
    <property type="entry name" value="Allantoicase_dom"/>
</dbReference>
<name>A0A927JEP0_9ACTN</name>
<dbReference type="RefSeq" id="WP_192040350.1">
    <property type="nucleotide sequence ID" value="NZ_JACYWE010000013.1"/>
</dbReference>
<evidence type="ECO:0000313" key="4">
    <source>
        <dbReference type="EMBL" id="MBD8507884.1"/>
    </source>
</evidence>
<reference evidence="4" key="1">
    <citation type="submission" date="2020-09" db="EMBL/GenBank/DDBJ databases">
        <title>Hoyosella lacisalsi sp. nov., a halotolerant actinobacterium isolated from soil of Lake Gudzhirganskoe.</title>
        <authorList>
            <person name="Yang Q."/>
            <person name="Guo P.Y."/>
            <person name="Liu S.W."/>
            <person name="Li F.N."/>
            <person name="Sun C.H."/>
        </authorList>
    </citation>
    <scope>NUCLEOTIDE SEQUENCE</scope>
    <source>
        <strain evidence="4">G463</strain>
    </source>
</reference>
<evidence type="ECO:0000256" key="1">
    <source>
        <dbReference type="ARBA" id="ARBA00009242"/>
    </source>
</evidence>
<dbReference type="GO" id="GO:0004037">
    <property type="term" value="F:allantoicase activity"/>
    <property type="evidence" value="ECO:0007669"/>
    <property type="project" value="UniProtKB-UniRule"/>
</dbReference>
<keyword evidence="2" id="KW-0659">Purine metabolism</keyword>
<dbReference type="PIRSF" id="PIRSF016516">
    <property type="entry name" value="Allantoicase"/>
    <property type="match status" value="1"/>
</dbReference>
<dbReference type="AlphaFoldDB" id="A0A927JEP0"/>
<feature type="domain" description="Allantoicase" evidence="3">
    <location>
        <begin position="190"/>
        <end position="325"/>
    </location>
</feature>
<dbReference type="EMBL" id="JACYWE010000013">
    <property type="protein sequence ID" value="MBD8507884.1"/>
    <property type="molecule type" value="Genomic_DNA"/>
</dbReference>
<protein>
    <recommendedName>
        <fullName evidence="2">Probable allantoicase</fullName>
        <ecNumber evidence="2">3.5.3.4</ecNumber>
    </recommendedName>
    <alternativeName>
        <fullName evidence="2">Allantoate amidinohydrolase</fullName>
    </alternativeName>
</protein>
<evidence type="ECO:0000313" key="5">
    <source>
        <dbReference type="Proteomes" id="UP000642993"/>
    </source>
</evidence>
<comment type="pathway">
    <text evidence="2">Nitrogen metabolism; (S)-allantoin degradation; (S)-ureidoglycolate from allantoate (aminidohydrolase route): step 1/1.</text>
</comment>
<dbReference type="GO" id="GO:0006144">
    <property type="term" value="P:purine nucleobase metabolic process"/>
    <property type="evidence" value="ECO:0007669"/>
    <property type="project" value="UniProtKB-KW"/>
</dbReference>
<dbReference type="InterPro" id="IPR005164">
    <property type="entry name" value="Allantoicase"/>
</dbReference>
<evidence type="ECO:0000256" key="2">
    <source>
        <dbReference type="HAMAP-Rule" id="MF_00813"/>
    </source>
</evidence>
<dbReference type="Pfam" id="PF03561">
    <property type="entry name" value="Allantoicase"/>
    <property type="match status" value="2"/>
</dbReference>
<feature type="domain" description="Allantoicase" evidence="3">
    <location>
        <begin position="20"/>
        <end position="169"/>
    </location>
</feature>
<comment type="caution">
    <text evidence="4">The sequence shown here is derived from an EMBL/GenBank/DDBJ whole genome shotgun (WGS) entry which is preliminary data.</text>
</comment>
<organism evidence="4 5">
    <name type="scientific">Lolliginicoccus lacisalsi</name>
    <dbReference type="NCBI Taxonomy" id="2742202"/>
    <lineage>
        <taxon>Bacteria</taxon>
        <taxon>Bacillati</taxon>
        <taxon>Actinomycetota</taxon>
        <taxon>Actinomycetes</taxon>
        <taxon>Mycobacteriales</taxon>
        <taxon>Hoyosellaceae</taxon>
        <taxon>Lolliginicoccus</taxon>
    </lineage>
</organism>
<dbReference type="NCBIfam" id="TIGR02961">
    <property type="entry name" value="allantoicase"/>
    <property type="match status" value="1"/>
</dbReference>
<dbReference type="SUPFAM" id="SSF49785">
    <property type="entry name" value="Galactose-binding domain-like"/>
    <property type="match status" value="2"/>
</dbReference>
<sequence>MVTPPPPFTRFPDLAARLLGGAVVWASDESFAEKENLIRPGAPRHSPATFGHKGQVYDGWETRRRRSPGADHAIVRLGAPGVVHGVIVDTAWFTGNFPPEISVEGAHIDGYPDARDLCAAAEWFPLVPRSAVAGDAINPFDVDDPRTVTHVRLTMHPDGGVARLRVHGIARPDPALRPPGAMDLAAIEHGGHVTDCSNLFYSSPNNLLMPGFAHVMGDGWETARRRFGDDDWEAHNDWVEICLGTGGKLSMLELDTTCFLHNAPGSARVRGRSGDGEWLELLPRTVLRPDTRHRFPVTVDAVVTEVRLDIFPDGGMSRVRAWGTPEVGGVQ</sequence>
<comment type="catalytic activity">
    <reaction evidence="2">
        <text>allantoate + H2O = (S)-ureidoglycolate + urea</text>
        <dbReference type="Rhea" id="RHEA:11016"/>
        <dbReference type="ChEBI" id="CHEBI:15377"/>
        <dbReference type="ChEBI" id="CHEBI:16199"/>
        <dbReference type="ChEBI" id="CHEBI:17536"/>
        <dbReference type="ChEBI" id="CHEBI:57296"/>
        <dbReference type="EC" id="3.5.3.4"/>
    </reaction>
</comment>